<reference evidence="4 5" key="1">
    <citation type="submission" date="2020-02" db="EMBL/GenBank/DDBJ databases">
        <authorList>
            <person name="Ma Q."/>
            <person name="Huang Y."/>
            <person name="Song X."/>
            <person name="Pei D."/>
        </authorList>
    </citation>
    <scope>NUCLEOTIDE SEQUENCE [LARGE SCALE GENOMIC DNA]</scope>
    <source>
        <strain evidence="4">Sxm20200214</strain>
        <tissue evidence="4">Leaf</tissue>
    </source>
</reference>
<feature type="domain" description="Protein kinase" evidence="3">
    <location>
        <begin position="64"/>
        <end position="332"/>
    </location>
</feature>
<dbReference type="GO" id="GO:0005524">
    <property type="term" value="F:ATP binding"/>
    <property type="evidence" value="ECO:0007669"/>
    <property type="project" value="InterPro"/>
</dbReference>
<dbReference type="GO" id="GO:0004672">
    <property type="term" value="F:protein kinase activity"/>
    <property type="evidence" value="ECO:0007669"/>
    <property type="project" value="InterPro"/>
</dbReference>
<comment type="caution">
    <text evidence="4">The sequence shown here is derived from an EMBL/GenBank/DDBJ whole genome shotgun (WGS) entry which is preliminary data.</text>
</comment>
<keyword evidence="2" id="KW-0472">Membrane</keyword>
<evidence type="ECO:0000256" key="1">
    <source>
        <dbReference type="ARBA" id="ARBA00004236"/>
    </source>
</evidence>
<protein>
    <recommendedName>
        <fullName evidence="3">Protein kinase domain-containing protein</fullName>
    </recommendedName>
</protein>
<evidence type="ECO:0000259" key="3">
    <source>
        <dbReference type="PROSITE" id="PS50011"/>
    </source>
</evidence>
<dbReference type="SUPFAM" id="SSF56112">
    <property type="entry name" value="Protein kinase-like (PK-like)"/>
    <property type="match status" value="1"/>
</dbReference>
<sequence length="336" mass="38469">MPLSYPLLIVYDSYIKVGNIIECLKKKVSVRRLRKLCELIARVSPSLRVFSATELKKATKRFRKDRVVTSDDGSVQTFYKGCINDTTHAPSRTKTKVAVSVMECLQHSPRPKHVWKISKEEAESLGEIHHPNLVKLLGYCYEDTKSLLVFEYSHKGSLHDHIFGKEEALPWETRVKIAIGIAQAIAFLHSIKKIPLHQELHMHNIILDEQYNAKLLYLDSKKRLIGDDGRIVATTYLPLELALSCHAGAKTDVFTYGVILLELFTRSKGELLCLNSLDIRTRSFGETIDPRLESDYPMRAAAKMGRLIQRCTKRNWTERPSMQHVLDVLNYISCKY</sequence>
<evidence type="ECO:0000313" key="4">
    <source>
        <dbReference type="EMBL" id="KAG2239528.1"/>
    </source>
</evidence>
<dbReference type="EMBL" id="JAAMPC010001597">
    <property type="protein sequence ID" value="KAG2239528.1"/>
    <property type="molecule type" value="Genomic_DNA"/>
</dbReference>
<keyword evidence="5" id="KW-1185">Reference proteome</keyword>
<dbReference type="GO" id="GO:0005886">
    <property type="term" value="C:plasma membrane"/>
    <property type="evidence" value="ECO:0007669"/>
    <property type="project" value="UniProtKB-SubCell"/>
</dbReference>
<gene>
    <name evidence="4" type="ORF">Bca52824_091673</name>
</gene>
<organism evidence="4 5">
    <name type="scientific">Brassica carinata</name>
    <name type="common">Ethiopian mustard</name>
    <name type="synonym">Abyssinian cabbage</name>
    <dbReference type="NCBI Taxonomy" id="52824"/>
    <lineage>
        <taxon>Eukaryota</taxon>
        <taxon>Viridiplantae</taxon>
        <taxon>Streptophyta</taxon>
        <taxon>Embryophyta</taxon>
        <taxon>Tracheophyta</taxon>
        <taxon>Spermatophyta</taxon>
        <taxon>Magnoliopsida</taxon>
        <taxon>eudicotyledons</taxon>
        <taxon>Gunneridae</taxon>
        <taxon>Pentapetalae</taxon>
        <taxon>rosids</taxon>
        <taxon>malvids</taxon>
        <taxon>Brassicales</taxon>
        <taxon>Brassicaceae</taxon>
        <taxon>Brassiceae</taxon>
        <taxon>Brassica</taxon>
    </lineage>
</organism>
<dbReference type="InterPro" id="IPR001245">
    <property type="entry name" value="Ser-Thr/Tyr_kinase_cat_dom"/>
</dbReference>
<name>A0A8X7NWE7_BRACI</name>
<dbReference type="Gene3D" id="3.30.200.20">
    <property type="entry name" value="Phosphorylase Kinase, domain 1"/>
    <property type="match status" value="1"/>
</dbReference>
<dbReference type="InterPro" id="IPR000719">
    <property type="entry name" value="Prot_kinase_dom"/>
</dbReference>
<dbReference type="InterPro" id="IPR050823">
    <property type="entry name" value="Plant_Ser_Thr_Prot_Kinase"/>
</dbReference>
<proteinExistence type="predicted"/>
<dbReference type="PANTHER" id="PTHR45621">
    <property type="entry name" value="OS01G0588500 PROTEIN-RELATED"/>
    <property type="match status" value="1"/>
</dbReference>
<accession>A0A8X7NWE7</accession>
<dbReference type="Pfam" id="PF07714">
    <property type="entry name" value="PK_Tyr_Ser-Thr"/>
    <property type="match status" value="1"/>
</dbReference>
<evidence type="ECO:0000313" key="5">
    <source>
        <dbReference type="Proteomes" id="UP000886595"/>
    </source>
</evidence>
<dbReference type="AlphaFoldDB" id="A0A8X7NWE7"/>
<comment type="subcellular location">
    <subcellularLocation>
        <location evidence="1">Cell membrane</location>
    </subcellularLocation>
</comment>
<dbReference type="PROSITE" id="PS50011">
    <property type="entry name" value="PROTEIN_KINASE_DOM"/>
    <property type="match status" value="1"/>
</dbReference>
<dbReference type="Gene3D" id="1.10.510.10">
    <property type="entry name" value="Transferase(Phosphotransferase) domain 1"/>
    <property type="match status" value="1"/>
</dbReference>
<dbReference type="Proteomes" id="UP000886595">
    <property type="component" value="Unassembled WGS sequence"/>
</dbReference>
<evidence type="ECO:0000256" key="2">
    <source>
        <dbReference type="ARBA" id="ARBA00022475"/>
    </source>
</evidence>
<dbReference type="InterPro" id="IPR011009">
    <property type="entry name" value="Kinase-like_dom_sf"/>
</dbReference>
<keyword evidence="2" id="KW-1003">Cell membrane</keyword>
<dbReference type="OrthoDB" id="1025215at2759"/>